<dbReference type="AlphaFoldDB" id="A0A917VKR2"/>
<dbReference type="RefSeq" id="WP_058855734.1">
    <property type="nucleotide sequence ID" value="NZ_BMMH01000001.1"/>
</dbReference>
<sequence>MDRSADEVLAGLDLTGRTALVTGGCSGLGRETTAAARLWTLSAELTGHDGFADRPTRAR</sequence>
<name>A0A917VKR2_9NOCA</name>
<organism evidence="1 2">
    <name type="scientific">Nocardia jinanensis</name>
    <dbReference type="NCBI Taxonomy" id="382504"/>
    <lineage>
        <taxon>Bacteria</taxon>
        <taxon>Bacillati</taxon>
        <taxon>Actinomycetota</taxon>
        <taxon>Actinomycetes</taxon>
        <taxon>Mycobacteriales</taxon>
        <taxon>Nocardiaceae</taxon>
        <taxon>Nocardia</taxon>
    </lineage>
</organism>
<protein>
    <recommendedName>
        <fullName evidence="3">Short chain dehydrogenase</fullName>
    </recommendedName>
</protein>
<dbReference type="Proteomes" id="UP000638263">
    <property type="component" value="Unassembled WGS sequence"/>
</dbReference>
<dbReference type="Gene3D" id="3.40.50.720">
    <property type="entry name" value="NAD(P)-binding Rossmann-like Domain"/>
    <property type="match status" value="1"/>
</dbReference>
<reference evidence="1" key="1">
    <citation type="journal article" date="2014" name="Int. J. Syst. Evol. Microbiol.">
        <title>Complete genome sequence of Corynebacterium casei LMG S-19264T (=DSM 44701T), isolated from a smear-ripened cheese.</title>
        <authorList>
            <consortium name="US DOE Joint Genome Institute (JGI-PGF)"/>
            <person name="Walter F."/>
            <person name="Albersmeier A."/>
            <person name="Kalinowski J."/>
            <person name="Ruckert C."/>
        </authorList>
    </citation>
    <scope>NUCLEOTIDE SEQUENCE</scope>
    <source>
        <strain evidence="1">CGMCC 4.3508</strain>
    </source>
</reference>
<evidence type="ECO:0000313" key="1">
    <source>
        <dbReference type="EMBL" id="GGK91100.1"/>
    </source>
</evidence>
<evidence type="ECO:0008006" key="3">
    <source>
        <dbReference type="Google" id="ProtNLM"/>
    </source>
</evidence>
<gene>
    <name evidence="1" type="ORF">GCM10011588_01770</name>
</gene>
<dbReference type="EMBL" id="BMMH01000001">
    <property type="protein sequence ID" value="GGK91100.1"/>
    <property type="molecule type" value="Genomic_DNA"/>
</dbReference>
<keyword evidence="2" id="KW-1185">Reference proteome</keyword>
<reference evidence="1" key="2">
    <citation type="submission" date="2020-09" db="EMBL/GenBank/DDBJ databases">
        <authorList>
            <person name="Sun Q."/>
            <person name="Zhou Y."/>
        </authorList>
    </citation>
    <scope>NUCLEOTIDE SEQUENCE</scope>
    <source>
        <strain evidence="1">CGMCC 4.3508</strain>
    </source>
</reference>
<comment type="caution">
    <text evidence="1">The sequence shown here is derived from an EMBL/GenBank/DDBJ whole genome shotgun (WGS) entry which is preliminary data.</text>
</comment>
<dbReference type="SUPFAM" id="SSF51735">
    <property type="entry name" value="NAD(P)-binding Rossmann-fold domains"/>
    <property type="match status" value="1"/>
</dbReference>
<evidence type="ECO:0000313" key="2">
    <source>
        <dbReference type="Proteomes" id="UP000638263"/>
    </source>
</evidence>
<proteinExistence type="predicted"/>
<accession>A0A917VKR2</accession>
<dbReference type="InterPro" id="IPR036291">
    <property type="entry name" value="NAD(P)-bd_dom_sf"/>
</dbReference>